<evidence type="ECO:0000256" key="3">
    <source>
        <dbReference type="ARBA" id="ARBA00022481"/>
    </source>
</evidence>
<keyword evidence="16" id="KW-1185">Reference proteome</keyword>
<dbReference type="InterPro" id="IPR029151">
    <property type="entry name" value="Sensor-like_sf"/>
</dbReference>
<accession>A0A2N0YYS9</accession>
<dbReference type="CDD" id="cd06225">
    <property type="entry name" value="HAMP"/>
    <property type="match status" value="1"/>
</dbReference>
<gene>
    <name evidence="15" type="ORF">CWS01_17505</name>
</gene>
<dbReference type="InterPro" id="IPR004089">
    <property type="entry name" value="MCPsignal_dom"/>
</dbReference>
<evidence type="ECO:0000256" key="6">
    <source>
        <dbReference type="ARBA" id="ARBA00022989"/>
    </source>
</evidence>
<evidence type="ECO:0000256" key="11">
    <source>
        <dbReference type="SAM" id="Coils"/>
    </source>
</evidence>
<dbReference type="PROSITE" id="PS50885">
    <property type="entry name" value="HAMP"/>
    <property type="match status" value="1"/>
</dbReference>
<dbReference type="Proteomes" id="UP000233375">
    <property type="component" value="Unassembled WGS sequence"/>
</dbReference>
<dbReference type="PANTHER" id="PTHR32089">
    <property type="entry name" value="METHYL-ACCEPTING CHEMOTAXIS PROTEIN MCPB"/>
    <property type="match status" value="1"/>
</dbReference>
<dbReference type="Gene3D" id="3.30.450.20">
    <property type="entry name" value="PAS domain"/>
    <property type="match status" value="2"/>
</dbReference>
<feature type="coiled-coil region" evidence="11">
    <location>
        <begin position="615"/>
        <end position="649"/>
    </location>
</feature>
<keyword evidence="6 12" id="KW-1133">Transmembrane helix</keyword>
<evidence type="ECO:0000256" key="9">
    <source>
        <dbReference type="ARBA" id="ARBA00029447"/>
    </source>
</evidence>
<dbReference type="OrthoDB" id="9760371at2"/>
<organism evidence="15 16">
    <name type="scientific">Niallia nealsonii</name>
    <dbReference type="NCBI Taxonomy" id="115979"/>
    <lineage>
        <taxon>Bacteria</taxon>
        <taxon>Bacillati</taxon>
        <taxon>Bacillota</taxon>
        <taxon>Bacilli</taxon>
        <taxon>Bacillales</taxon>
        <taxon>Bacillaceae</taxon>
        <taxon>Niallia</taxon>
    </lineage>
</organism>
<dbReference type="InterPro" id="IPR033479">
    <property type="entry name" value="dCache_1"/>
</dbReference>
<evidence type="ECO:0000259" key="13">
    <source>
        <dbReference type="PROSITE" id="PS50111"/>
    </source>
</evidence>
<keyword evidence="5 12" id="KW-0812">Transmembrane</keyword>
<dbReference type="RefSeq" id="WP_101178466.1">
    <property type="nucleotide sequence ID" value="NZ_PISE01000043.1"/>
</dbReference>
<evidence type="ECO:0000256" key="4">
    <source>
        <dbReference type="ARBA" id="ARBA00022500"/>
    </source>
</evidence>
<evidence type="ECO:0000313" key="15">
    <source>
        <dbReference type="EMBL" id="PKG22409.1"/>
    </source>
</evidence>
<dbReference type="GO" id="GO:0006935">
    <property type="term" value="P:chemotaxis"/>
    <property type="evidence" value="ECO:0007669"/>
    <property type="project" value="UniProtKB-KW"/>
</dbReference>
<dbReference type="Pfam" id="PF00672">
    <property type="entry name" value="HAMP"/>
    <property type="match status" value="1"/>
</dbReference>
<comment type="caution">
    <text evidence="15">The sequence shown here is derived from an EMBL/GenBank/DDBJ whole genome shotgun (WGS) entry which is preliminary data.</text>
</comment>
<reference evidence="15 16" key="1">
    <citation type="journal article" date="2003" name="Int. J. Syst. Evol. Microbiol.">
        <title>Bacillus nealsonii sp. nov., isolated from a spacecraft-assembly facility, whose spores are gamma-radiation resistant.</title>
        <authorList>
            <person name="Venkateswaran K."/>
            <person name="Kempf M."/>
            <person name="Chen F."/>
            <person name="Satomi M."/>
            <person name="Nicholson W."/>
            <person name="Kern R."/>
        </authorList>
    </citation>
    <scope>NUCLEOTIDE SEQUENCE [LARGE SCALE GENOMIC DNA]</scope>
    <source>
        <strain evidence="15 16">FO-92</strain>
    </source>
</reference>
<proteinExistence type="inferred from homology"/>
<evidence type="ECO:0000256" key="2">
    <source>
        <dbReference type="ARBA" id="ARBA00022475"/>
    </source>
</evidence>
<comment type="subcellular location">
    <subcellularLocation>
        <location evidence="1">Cell membrane</location>
        <topology evidence="1">Multi-pass membrane protein</topology>
    </subcellularLocation>
</comment>
<evidence type="ECO:0000259" key="14">
    <source>
        <dbReference type="PROSITE" id="PS50885"/>
    </source>
</evidence>
<evidence type="ECO:0000256" key="10">
    <source>
        <dbReference type="PROSITE-ProRule" id="PRU00284"/>
    </source>
</evidence>
<evidence type="ECO:0000256" key="7">
    <source>
        <dbReference type="ARBA" id="ARBA00023136"/>
    </source>
</evidence>
<keyword evidence="7 12" id="KW-0472">Membrane</keyword>
<dbReference type="CDD" id="cd18773">
    <property type="entry name" value="PDC1_HK_sensor"/>
    <property type="match status" value="1"/>
</dbReference>
<dbReference type="AlphaFoldDB" id="A0A2N0YYS9"/>
<feature type="domain" description="Methyl-accepting transducer" evidence="13">
    <location>
        <begin position="386"/>
        <end position="643"/>
    </location>
</feature>
<feature type="transmembrane region" description="Helical" evidence="12">
    <location>
        <begin position="295"/>
        <end position="314"/>
    </location>
</feature>
<dbReference type="EMBL" id="PISE01000043">
    <property type="protein sequence ID" value="PKG22409.1"/>
    <property type="molecule type" value="Genomic_DNA"/>
</dbReference>
<protein>
    <submittedName>
        <fullName evidence="15">Chemotaxis protein</fullName>
    </submittedName>
</protein>
<dbReference type="CDD" id="cd11386">
    <property type="entry name" value="MCP_signal"/>
    <property type="match status" value="1"/>
</dbReference>
<dbReference type="SMART" id="SM00304">
    <property type="entry name" value="HAMP"/>
    <property type="match status" value="2"/>
</dbReference>
<keyword evidence="11" id="KW-0175">Coiled coil</keyword>
<dbReference type="SUPFAM" id="SSF103190">
    <property type="entry name" value="Sensory domain-like"/>
    <property type="match status" value="1"/>
</dbReference>
<evidence type="ECO:0000256" key="8">
    <source>
        <dbReference type="ARBA" id="ARBA00023224"/>
    </source>
</evidence>
<dbReference type="GO" id="GO:0007165">
    <property type="term" value="P:signal transduction"/>
    <property type="evidence" value="ECO:0007669"/>
    <property type="project" value="UniProtKB-KW"/>
</dbReference>
<keyword evidence="3" id="KW-0488">Methylation</keyword>
<dbReference type="PROSITE" id="PS50111">
    <property type="entry name" value="CHEMOTAXIS_TRANSDUC_2"/>
    <property type="match status" value="1"/>
</dbReference>
<name>A0A2N0YYS9_9BACI</name>
<dbReference type="Pfam" id="PF02743">
    <property type="entry name" value="dCache_1"/>
    <property type="match status" value="1"/>
</dbReference>
<comment type="similarity">
    <text evidence="9">Belongs to the methyl-accepting chemotaxis (MCP) protein family.</text>
</comment>
<evidence type="ECO:0000313" key="16">
    <source>
        <dbReference type="Proteomes" id="UP000233375"/>
    </source>
</evidence>
<dbReference type="SUPFAM" id="SSF58104">
    <property type="entry name" value="Methyl-accepting chemotaxis protein (MCP) signaling domain"/>
    <property type="match status" value="1"/>
</dbReference>
<keyword evidence="4" id="KW-0145">Chemotaxis</keyword>
<dbReference type="Pfam" id="PF00015">
    <property type="entry name" value="MCPsignal"/>
    <property type="match status" value="1"/>
</dbReference>
<evidence type="ECO:0000256" key="5">
    <source>
        <dbReference type="ARBA" id="ARBA00022692"/>
    </source>
</evidence>
<dbReference type="InterPro" id="IPR003660">
    <property type="entry name" value="HAMP_dom"/>
</dbReference>
<evidence type="ECO:0000256" key="12">
    <source>
        <dbReference type="SAM" id="Phobius"/>
    </source>
</evidence>
<keyword evidence="8 10" id="KW-0807">Transducer</keyword>
<evidence type="ECO:0000256" key="1">
    <source>
        <dbReference type="ARBA" id="ARBA00004651"/>
    </source>
</evidence>
<dbReference type="PANTHER" id="PTHR32089:SF114">
    <property type="entry name" value="METHYL-ACCEPTING CHEMOTAXIS PROTEIN MCPB"/>
    <property type="match status" value="1"/>
</dbReference>
<keyword evidence="2" id="KW-1003">Cell membrane</keyword>
<feature type="domain" description="HAMP" evidence="14">
    <location>
        <begin position="315"/>
        <end position="367"/>
    </location>
</feature>
<dbReference type="CDD" id="cd12912">
    <property type="entry name" value="PDC2_MCP_like"/>
    <property type="match status" value="1"/>
</dbReference>
<dbReference type="Gene3D" id="1.10.287.950">
    <property type="entry name" value="Methyl-accepting chemotaxis protein"/>
    <property type="match status" value="1"/>
</dbReference>
<dbReference type="GO" id="GO:0005886">
    <property type="term" value="C:plasma membrane"/>
    <property type="evidence" value="ECO:0007669"/>
    <property type="project" value="UniProtKB-SubCell"/>
</dbReference>
<feature type="transmembrane region" description="Helical" evidence="12">
    <location>
        <begin position="21"/>
        <end position="40"/>
    </location>
</feature>
<dbReference type="SMART" id="SM00283">
    <property type="entry name" value="MA"/>
    <property type="match status" value="1"/>
</dbReference>
<sequence length="672" mass="74055">MGETNRKRMFHFVWTMKKKLWVSYLAFLIIPALLIGIFAYNSSKQRVEEDIMQSAKMSVDSLNEIIDQFIEPKIRDVDVLAESLNASAIKKQKNSNIGVSKEVSKELDTFKKIHSELELAYIGTEEGVYINSPSSLKNPPEYNPTEREWYKQAMQNKGEVVVTAPYISKATGNLVVGIARTTKDGNGVVAVNVNLKEIANIAKKIKVGNEGYVYILDSQHKFVYHPKKELGSTAPASVQNDNLYKKESGTFEYLYNGQDKKKMFFTTNDLTGWKLAGTLYSNEVNKEAFPILQKTAIVIIISMVISAIFVVFIIKSITKPMERLIQSANRVANGDFTEEIIVKQDDEIGKLGNSFKIMTDTLRGIITNLSDTVEHLASSSEQLSASSEQTKAATEHVSAAVQDISSAVETATEKLDENEAALSGILQDTFYIVKRITDVANVATNTSKEAEEGSKSVERTVEQMRNIHDSVSSSNEVIFSLSHRSHEIEKILEVISVIANQTNLLALNAAIEAARAGEAGKGFAVVAEEVRKLAEESQTSTKLIADIIRSIQQDTKNSVNRMSEVMKNVEQGLVVSTETSGKFASILESTRNVAPEVGEITETMKLMSQNIEKTLTSAKQIANAAQDNAASAEEVAASTEEQLASMEEISSSTKSLTNLAEELKVLVQQFKI</sequence>